<protein>
    <submittedName>
        <fullName evidence="2">Uncharacterized protein</fullName>
    </submittedName>
</protein>
<dbReference type="InterPro" id="IPR049971">
    <property type="entry name" value="CLC_0170-like"/>
</dbReference>
<organism evidence="2 3">
    <name type="scientific">Clostridium faecium</name>
    <dbReference type="NCBI Taxonomy" id="2762223"/>
    <lineage>
        <taxon>Bacteria</taxon>
        <taxon>Bacillati</taxon>
        <taxon>Bacillota</taxon>
        <taxon>Clostridia</taxon>
        <taxon>Eubacteriales</taxon>
        <taxon>Clostridiaceae</taxon>
        <taxon>Clostridium</taxon>
    </lineage>
</organism>
<dbReference type="NCBIfam" id="NF042414">
    <property type="entry name" value="CLC_0170_fam"/>
    <property type="match status" value="1"/>
</dbReference>
<evidence type="ECO:0000256" key="1">
    <source>
        <dbReference type="SAM" id="Phobius"/>
    </source>
</evidence>
<keyword evidence="3" id="KW-1185">Reference proteome</keyword>
<feature type="transmembrane region" description="Helical" evidence="1">
    <location>
        <begin position="45"/>
        <end position="63"/>
    </location>
</feature>
<comment type="caution">
    <text evidence="2">The sequence shown here is derived from an EMBL/GenBank/DDBJ whole genome shotgun (WGS) entry which is preliminary data.</text>
</comment>
<dbReference type="RefSeq" id="WP_191740089.1">
    <property type="nucleotide sequence ID" value="NZ_JACSQB010000063.1"/>
</dbReference>
<name>A0ABR8YS85_9CLOT</name>
<keyword evidence="1" id="KW-0812">Transmembrane</keyword>
<feature type="transmembrane region" description="Helical" evidence="1">
    <location>
        <begin position="7"/>
        <end position="25"/>
    </location>
</feature>
<sequence>MKILETFDIYILILCIINGAIVAFFDTTYFQRNNQMRAYKQARYIGVGLMVFAASIYLIRMFYKL</sequence>
<keyword evidence="1" id="KW-1133">Transmembrane helix</keyword>
<dbReference type="EMBL" id="JACSQB010000063">
    <property type="protein sequence ID" value="MBD8047115.1"/>
    <property type="molecule type" value="Genomic_DNA"/>
</dbReference>
<proteinExistence type="predicted"/>
<keyword evidence="1" id="KW-0472">Membrane</keyword>
<gene>
    <name evidence="2" type="ORF">H9637_08700</name>
</gene>
<reference evidence="2 3" key="1">
    <citation type="submission" date="2020-08" db="EMBL/GenBank/DDBJ databases">
        <title>A Genomic Blueprint of the Chicken Gut Microbiome.</title>
        <authorList>
            <person name="Gilroy R."/>
            <person name="Ravi A."/>
            <person name="Getino M."/>
            <person name="Pursley I."/>
            <person name="Horton D.L."/>
            <person name="Alikhan N.-F."/>
            <person name="Baker D."/>
            <person name="Gharbi K."/>
            <person name="Hall N."/>
            <person name="Watson M."/>
            <person name="Adriaenssens E.M."/>
            <person name="Foster-Nyarko E."/>
            <person name="Jarju S."/>
            <person name="Secka A."/>
            <person name="Antonio M."/>
            <person name="Oren A."/>
            <person name="Chaudhuri R."/>
            <person name="La Ragione R.M."/>
            <person name="Hildebrand F."/>
            <person name="Pallen M.J."/>
        </authorList>
    </citation>
    <scope>NUCLEOTIDE SEQUENCE [LARGE SCALE GENOMIC DNA]</scope>
    <source>
        <strain evidence="2 3">N37</strain>
    </source>
</reference>
<dbReference type="Proteomes" id="UP000627166">
    <property type="component" value="Unassembled WGS sequence"/>
</dbReference>
<evidence type="ECO:0000313" key="3">
    <source>
        <dbReference type="Proteomes" id="UP000627166"/>
    </source>
</evidence>
<evidence type="ECO:0000313" key="2">
    <source>
        <dbReference type="EMBL" id="MBD8047115.1"/>
    </source>
</evidence>
<accession>A0ABR8YS85</accession>